<dbReference type="AlphaFoldDB" id="A0A0F9ER56"/>
<protein>
    <submittedName>
        <fullName evidence="1">Uncharacterized protein</fullName>
    </submittedName>
</protein>
<reference evidence="1" key="1">
    <citation type="journal article" date="2015" name="Nature">
        <title>Complex archaea that bridge the gap between prokaryotes and eukaryotes.</title>
        <authorList>
            <person name="Spang A."/>
            <person name="Saw J.H."/>
            <person name="Jorgensen S.L."/>
            <person name="Zaremba-Niedzwiedzka K."/>
            <person name="Martijn J."/>
            <person name="Lind A.E."/>
            <person name="van Eijk R."/>
            <person name="Schleper C."/>
            <person name="Guy L."/>
            <person name="Ettema T.J."/>
        </authorList>
    </citation>
    <scope>NUCLEOTIDE SEQUENCE</scope>
</reference>
<organism evidence="1">
    <name type="scientific">marine sediment metagenome</name>
    <dbReference type="NCBI Taxonomy" id="412755"/>
    <lineage>
        <taxon>unclassified sequences</taxon>
        <taxon>metagenomes</taxon>
        <taxon>ecological metagenomes</taxon>
    </lineage>
</organism>
<comment type="caution">
    <text evidence="1">The sequence shown here is derived from an EMBL/GenBank/DDBJ whole genome shotgun (WGS) entry which is preliminary data.</text>
</comment>
<name>A0A0F9ER56_9ZZZZ</name>
<proteinExistence type="predicted"/>
<dbReference type="EMBL" id="LAZR01033698">
    <property type="protein sequence ID" value="KKL47350.1"/>
    <property type="molecule type" value="Genomic_DNA"/>
</dbReference>
<accession>A0A0F9ER56</accession>
<sequence length="72" mass="8407">MKRISFYANRNRSGNLLHIETEGCIVNIQVGLQDHKGREITSINILPDRYFKDKWTLDGDTNNRVTKEEKSK</sequence>
<gene>
    <name evidence="1" type="ORF">LCGC14_2336420</name>
</gene>
<evidence type="ECO:0000313" key="1">
    <source>
        <dbReference type="EMBL" id="KKL47350.1"/>
    </source>
</evidence>